<accession>A0A4Y4CTF0</accession>
<dbReference type="Gene3D" id="1.25.40.10">
    <property type="entry name" value="Tetratricopeptide repeat domain"/>
    <property type="match status" value="1"/>
</dbReference>
<comment type="caution">
    <text evidence="2">The sequence shown here is derived from an EMBL/GenBank/DDBJ whole genome shotgun (WGS) entry which is preliminary data.</text>
</comment>
<evidence type="ECO:0000313" key="2">
    <source>
        <dbReference type="EMBL" id="GEC95372.1"/>
    </source>
</evidence>
<name>A0A4Y4CTF0_ZOORA</name>
<sequence length="342" mass="37928">MFQPKLGLSALALETGAWVQLATGETSDAALLLYLTSHGGASALLALLVWSLLPRRLATPRLAVLGLIWSVSFFIPIFGFCGVILAIFALPLLPRRRGTLDFRAVPLPALDPHEKQDVTSFRQAGVRQFLKNDRAPVAQRLRAVVALGNAPSAVSNPMLRELLNDATEDLRLLAYGMLDTREKKINAAIHAERGQYAAAENAAERLLAARRLAGLYWELIYQGLVQGDLMEHAAHEGFKYMSEVMAAEPTNAGVALQFGRLLHHMGRYDEAEAAYRGARVLGLPAPRVEPYRAELAFLRRDFDEVREIIEHLDNWQGLSRLQPVVHLWSRKARDSRQASTTP</sequence>
<keyword evidence="1" id="KW-0812">Transmembrane</keyword>
<gene>
    <name evidence="2" type="primary">pelE</name>
    <name evidence="2" type="ORF">ZRA01_14450</name>
</gene>
<protein>
    <submittedName>
        <fullName evidence="2">Pellicle/biofilm biosynthesis protein PelE</fullName>
    </submittedName>
</protein>
<organism evidence="2 3">
    <name type="scientific">Zoogloea ramigera</name>
    <dbReference type="NCBI Taxonomy" id="350"/>
    <lineage>
        <taxon>Bacteria</taxon>
        <taxon>Pseudomonadati</taxon>
        <taxon>Pseudomonadota</taxon>
        <taxon>Betaproteobacteria</taxon>
        <taxon>Rhodocyclales</taxon>
        <taxon>Zoogloeaceae</taxon>
        <taxon>Zoogloea</taxon>
    </lineage>
</organism>
<dbReference type="EMBL" id="BJNV01000018">
    <property type="protein sequence ID" value="GEC95372.1"/>
    <property type="molecule type" value="Genomic_DNA"/>
</dbReference>
<keyword evidence="1" id="KW-0472">Membrane</keyword>
<keyword evidence="3" id="KW-1185">Reference proteome</keyword>
<feature type="transmembrane region" description="Helical" evidence="1">
    <location>
        <begin position="31"/>
        <end position="53"/>
    </location>
</feature>
<dbReference type="AlphaFoldDB" id="A0A4Y4CTF0"/>
<dbReference type="InterPro" id="IPR011990">
    <property type="entry name" value="TPR-like_helical_dom_sf"/>
</dbReference>
<dbReference type="Proteomes" id="UP000318422">
    <property type="component" value="Unassembled WGS sequence"/>
</dbReference>
<keyword evidence="1" id="KW-1133">Transmembrane helix</keyword>
<dbReference type="RefSeq" id="WP_141350801.1">
    <property type="nucleotide sequence ID" value="NZ_BJNV01000018.1"/>
</dbReference>
<dbReference type="SUPFAM" id="SSF48452">
    <property type="entry name" value="TPR-like"/>
    <property type="match status" value="1"/>
</dbReference>
<evidence type="ECO:0000313" key="3">
    <source>
        <dbReference type="Proteomes" id="UP000318422"/>
    </source>
</evidence>
<feature type="transmembrane region" description="Helical" evidence="1">
    <location>
        <begin position="65"/>
        <end position="93"/>
    </location>
</feature>
<evidence type="ECO:0000256" key="1">
    <source>
        <dbReference type="SAM" id="Phobius"/>
    </source>
</evidence>
<reference evidence="2 3" key="1">
    <citation type="submission" date="2019-06" db="EMBL/GenBank/DDBJ databases">
        <title>Whole genome shotgun sequence of Zoogloea ramigera NBRC 15342.</title>
        <authorList>
            <person name="Hosoyama A."/>
            <person name="Uohara A."/>
            <person name="Ohji S."/>
            <person name="Ichikawa N."/>
        </authorList>
    </citation>
    <scope>NUCLEOTIDE SEQUENCE [LARGE SCALE GENOMIC DNA]</scope>
    <source>
        <strain evidence="2 3">NBRC 15342</strain>
    </source>
</reference>
<proteinExistence type="predicted"/>
<dbReference type="OrthoDB" id="5393896at2"/>